<dbReference type="RefSeq" id="WP_338390675.1">
    <property type="nucleotide sequence ID" value="NZ_CP005748.1"/>
</dbReference>
<protein>
    <submittedName>
        <fullName evidence="1">Uncharacterized protein</fullName>
    </submittedName>
</protein>
<organism evidence="1">
    <name type="scientific">Borrelia coriaceae ATCC 43381</name>
    <dbReference type="NCBI Taxonomy" id="1408429"/>
    <lineage>
        <taxon>Bacteria</taxon>
        <taxon>Pseudomonadati</taxon>
        <taxon>Spirochaetota</taxon>
        <taxon>Spirochaetia</taxon>
        <taxon>Spirochaetales</taxon>
        <taxon>Borreliaceae</taxon>
        <taxon>Borrelia</taxon>
    </lineage>
</organism>
<keyword evidence="1" id="KW-0614">Plasmid</keyword>
<proteinExistence type="predicted"/>
<evidence type="ECO:0000313" key="1">
    <source>
        <dbReference type="EMBL" id="AHH11275.1"/>
    </source>
</evidence>
<sequence>MFSILLDQFKHKIDIQILKDYLNKQDKLEYNKLFNSHYYYELLSIINSNINYLKSGKFENITS</sequence>
<dbReference type="HOGENOM" id="CLU_155737_1_0_12"/>
<accession>W5SWG8</accession>
<reference evidence="1" key="1">
    <citation type="submission" date="2013-04" db="EMBL/GenBank/DDBJ databases">
        <title>Comparative Genomics of Relapsing Fever Spirochetes.</title>
        <authorList>
            <person name="Schwan T.G."/>
            <person name="Raffel S.J."/>
            <person name="Porcella S.F."/>
            <person name="Martens C.A."/>
            <person name="Bruno D.P."/>
            <person name="Ricklefs S.M."/>
            <person name="Barbian K.B."/>
        </authorList>
    </citation>
    <scope>NUCLEOTIDE SEQUENCE</scope>
    <source>
        <strain evidence="1">Co53</strain>
        <plasmid evidence="1">unnamed</plasmid>
    </source>
</reference>
<dbReference type="AlphaFoldDB" id="W5SWG8"/>
<gene>
    <name evidence="1" type="ORF">BCO_0007000</name>
</gene>
<geneLocation type="plasmid" evidence="1">
    <name>unnamed</name>
</geneLocation>
<name>W5SWG8_9SPIR</name>
<dbReference type="EMBL" id="CP005748">
    <property type="protein sequence ID" value="AHH11275.1"/>
    <property type="molecule type" value="Genomic_DNA"/>
</dbReference>